<evidence type="ECO:0000313" key="14">
    <source>
        <dbReference type="Proteomes" id="UP000503336"/>
    </source>
</evidence>
<accession>A0A7L5BWF6</accession>
<dbReference type="HAMAP" id="MF_00244">
    <property type="entry name" value="NaMN_adenylyltr"/>
    <property type="match status" value="1"/>
</dbReference>
<gene>
    <name evidence="11" type="primary">nadD</name>
    <name evidence="13" type="ORF">G5B40_10095</name>
</gene>
<evidence type="ECO:0000256" key="7">
    <source>
        <dbReference type="ARBA" id="ARBA00022741"/>
    </source>
</evidence>
<keyword evidence="14" id="KW-1185">Reference proteome</keyword>
<keyword evidence="8 11" id="KW-0067">ATP-binding</keyword>
<evidence type="ECO:0000313" key="13">
    <source>
        <dbReference type="EMBL" id="QIE55771.1"/>
    </source>
</evidence>
<dbReference type="InterPro" id="IPR004821">
    <property type="entry name" value="Cyt_trans-like"/>
</dbReference>
<reference evidence="13 14" key="1">
    <citation type="submission" date="2020-02" db="EMBL/GenBank/DDBJ databases">
        <title>complete genome sequence of Rhodobacteraceae bacterium.</title>
        <authorList>
            <person name="Park J."/>
            <person name="Kim Y.-S."/>
            <person name="Kim K.-H."/>
        </authorList>
    </citation>
    <scope>NUCLEOTIDE SEQUENCE [LARGE SCALE GENOMIC DNA]</scope>
    <source>
        <strain evidence="13 14">RR4-56</strain>
    </source>
</reference>
<evidence type="ECO:0000256" key="11">
    <source>
        <dbReference type="HAMAP-Rule" id="MF_00244"/>
    </source>
</evidence>
<evidence type="ECO:0000256" key="9">
    <source>
        <dbReference type="ARBA" id="ARBA00023027"/>
    </source>
</evidence>
<dbReference type="Pfam" id="PF01467">
    <property type="entry name" value="CTP_transf_like"/>
    <property type="match status" value="1"/>
</dbReference>
<dbReference type="EMBL" id="CP049056">
    <property type="protein sequence ID" value="QIE55771.1"/>
    <property type="molecule type" value="Genomic_DNA"/>
</dbReference>
<dbReference type="RefSeq" id="WP_165098124.1">
    <property type="nucleotide sequence ID" value="NZ_CP049056.1"/>
</dbReference>
<dbReference type="KEGG" id="hdh:G5B40_10095"/>
<dbReference type="UniPathway" id="UPA00253">
    <property type="reaction ID" value="UER00332"/>
</dbReference>
<dbReference type="SUPFAM" id="SSF52374">
    <property type="entry name" value="Nucleotidylyl transferase"/>
    <property type="match status" value="1"/>
</dbReference>
<evidence type="ECO:0000256" key="1">
    <source>
        <dbReference type="ARBA" id="ARBA00002324"/>
    </source>
</evidence>
<evidence type="ECO:0000256" key="5">
    <source>
        <dbReference type="ARBA" id="ARBA00022679"/>
    </source>
</evidence>
<protein>
    <recommendedName>
        <fullName evidence="11">Probable nicotinate-nucleotide adenylyltransferase</fullName>
        <ecNumber evidence="11">2.7.7.18</ecNumber>
    </recommendedName>
    <alternativeName>
        <fullName evidence="11">Deamido-NAD(+) diphosphorylase</fullName>
    </alternativeName>
    <alternativeName>
        <fullName evidence="11">Deamido-NAD(+) pyrophosphorylase</fullName>
    </alternativeName>
    <alternativeName>
        <fullName evidence="11">Nicotinate mononucleotide adenylyltransferase</fullName>
        <shortName evidence="11">NaMN adenylyltransferase</shortName>
    </alternativeName>
</protein>
<dbReference type="GO" id="GO:0004515">
    <property type="term" value="F:nicotinate-nucleotide adenylyltransferase activity"/>
    <property type="evidence" value="ECO:0007669"/>
    <property type="project" value="UniProtKB-UniRule"/>
</dbReference>
<dbReference type="InterPro" id="IPR005248">
    <property type="entry name" value="NadD/NMNAT"/>
</dbReference>
<dbReference type="Gene3D" id="3.40.50.620">
    <property type="entry name" value="HUPs"/>
    <property type="match status" value="1"/>
</dbReference>
<keyword evidence="5 11" id="KW-0808">Transferase</keyword>
<evidence type="ECO:0000259" key="12">
    <source>
        <dbReference type="Pfam" id="PF01467"/>
    </source>
</evidence>
<keyword evidence="7 11" id="KW-0547">Nucleotide-binding</keyword>
<dbReference type="PANTHER" id="PTHR39321">
    <property type="entry name" value="NICOTINATE-NUCLEOTIDE ADENYLYLTRANSFERASE-RELATED"/>
    <property type="match status" value="1"/>
</dbReference>
<comment type="pathway">
    <text evidence="2 11">Cofactor biosynthesis; NAD(+) biosynthesis; deamido-NAD(+) from nicotinate D-ribonucleotide: step 1/1.</text>
</comment>
<evidence type="ECO:0000256" key="4">
    <source>
        <dbReference type="ARBA" id="ARBA00022642"/>
    </source>
</evidence>
<sequence length="198" mass="22287">MQIGPDAPAGFRIGLLGGSFDPPHEGHLHITRWALRRFRFNRIWWLVSPGNPLKTRGPADMDRRLDACRALIDMSRVEATDIEAHLGTRYTAETLAALKRLHPGVRFSWLMGADNLMEFHLWEDWRWIMETFPVGVLARPGAAAKAALCPAARRYRRFRLNRVEAGRLSHARAPAWALLTGAMSAASSTAIRARGDWP</sequence>
<dbReference type="NCBIfam" id="NF000843">
    <property type="entry name" value="PRK00071.2-2"/>
    <property type="match status" value="1"/>
</dbReference>
<dbReference type="GO" id="GO:0009435">
    <property type="term" value="P:NAD+ biosynthetic process"/>
    <property type="evidence" value="ECO:0007669"/>
    <property type="project" value="UniProtKB-UniRule"/>
</dbReference>
<keyword evidence="4 11" id="KW-0662">Pyridine nucleotide biosynthesis</keyword>
<dbReference type="InterPro" id="IPR014729">
    <property type="entry name" value="Rossmann-like_a/b/a_fold"/>
</dbReference>
<dbReference type="CDD" id="cd02165">
    <property type="entry name" value="NMNAT"/>
    <property type="match status" value="1"/>
</dbReference>
<keyword evidence="9 11" id="KW-0520">NAD</keyword>
<evidence type="ECO:0000256" key="3">
    <source>
        <dbReference type="ARBA" id="ARBA00009014"/>
    </source>
</evidence>
<name>A0A7L5BWF6_9RHOB</name>
<evidence type="ECO:0000256" key="8">
    <source>
        <dbReference type="ARBA" id="ARBA00022840"/>
    </source>
</evidence>
<dbReference type="PANTHER" id="PTHR39321:SF3">
    <property type="entry name" value="PHOSPHOPANTETHEINE ADENYLYLTRANSFERASE"/>
    <property type="match status" value="1"/>
</dbReference>
<proteinExistence type="inferred from homology"/>
<comment type="catalytic activity">
    <reaction evidence="10 11">
        <text>nicotinate beta-D-ribonucleotide + ATP + H(+) = deamido-NAD(+) + diphosphate</text>
        <dbReference type="Rhea" id="RHEA:22860"/>
        <dbReference type="ChEBI" id="CHEBI:15378"/>
        <dbReference type="ChEBI" id="CHEBI:30616"/>
        <dbReference type="ChEBI" id="CHEBI:33019"/>
        <dbReference type="ChEBI" id="CHEBI:57502"/>
        <dbReference type="ChEBI" id="CHEBI:58437"/>
        <dbReference type="EC" id="2.7.7.18"/>
    </reaction>
</comment>
<keyword evidence="6 11" id="KW-0548">Nucleotidyltransferase</keyword>
<evidence type="ECO:0000256" key="10">
    <source>
        <dbReference type="ARBA" id="ARBA00048721"/>
    </source>
</evidence>
<evidence type="ECO:0000256" key="6">
    <source>
        <dbReference type="ARBA" id="ARBA00022695"/>
    </source>
</evidence>
<dbReference type="Proteomes" id="UP000503336">
    <property type="component" value="Chromosome"/>
</dbReference>
<comment type="function">
    <text evidence="1 11">Catalyzes the reversible adenylation of nicotinate mononucleotide (NaMN) to nicotinic acid adenine dinucleotide (NaAD).</text>
</comment>
<dbReference type="GO" id="GO:0005524">
    <property type="term" value="F:ATP binding"/>
    <property type="evidence" value="ECO:0007669"/>
    <property type="project" value="UniProtKB-KW"/>
</dbReference>
<comment type="similarity">
    <text evidence="3 11">Belongs to the NadD family.</text>
</comment>
<dbReference type="EC" id="2.7.7.18" evidence="11"/>
<dbReference type="NCBIfam" id="TIGR00125">
    <property type="entry name" value="cyt_tran_rel"/>
    <property type="match status" value="1"/>
</dbReference>
<evidence type="ECO:0000256" key="2">
    <source>
        <dbReference type="ARBA" id="ARBA00005019"/>
    </source>
</evidence>
<organism evidence="13 14">
    <name type="scientific">Pikeienuella piscinae</name>
    <dbReference type="NCBI Taxonomy" id="2748098"/>
    <lineage>
        <taxon>Bacteria</taxon>
        <taxon>Pseudomonadati</taxon>
        <taxon>Pseudomonadota</taxon>
        <taxon>Alphaproteobacteria</taxon>
        <taxon>Rhodobacterales</taxon>
        <taxon>Paracoccaceae</taxon>
        <taxon>Pikeienuella</taxon>
    </lineage>
</organism>
<dbReference type="AlphaFoldDB" id="A0A7L5BWF6"/>
<feature type="domain" description="Cytidyltransferase-like" evidence="12">
    <location>
        <begin position="15"/>
        <end position="194"/>
    </location>
</feature>